<keyword evidence="2" id="KW-1003">Cell membrane</keyword>
<dbReference type="GO" id="GO:0005886">
    <property type="term" value="C:plasma membrane"/>
    <property type="evidence" value="ECO:0007669"/>
    <property type="project" value="UniProtKB-SubCell"/>
</dbReference>
<comment type="subcellular location">
    <subcellularLocation>
        <location evidence="1">Cell membrane</location>
        <topology evidence="1">Multi-pass membrane protein</topology>
    </subcellularLocation>
</comment>
<feature type="transmembrane region" description="Helical" evidence="6">
    <location>
        <begin position="7"/>
        <end position="32"/>
    </location>
</feature>
<name>A0A6L9LQL4_9BACT</name>
<evidence type="ECO:0000256" key="1">
    <source>
        <dbReference type="ARBA" id="ARBA00004651"/>
    </source>
</evidence>
<feature type="transmembrane region" description="Helical" evidence="6">
    <location>
        <begin position="180"/>
        <end position="200"/>
    </location>
</feature>
<organism evidence="7 8">
    <name type="scientific">Spirosoma terrae</name>
    <dbReference type="NCBI Taxonomy" id="1968276"/>
    <lineage>
        <taxon>Bacteria</taxon>
        <taxon>Pseudomonadati</taxon>
        <taxon>Bacteroidota</taxon>
        <taxon>Cytophagia</taxon>
        <taxon>Cytophagales</taxon>
        <taxon>Cytophagaceae</taxon>
        <taxon>Spirosoma</taxon>
    </lineage>
</organism>
<comment type="caution">
    <text evidence="7">The sequence shown here is derived from an EMBL/GenBank/DDBJ whole genome shotgun (WGS) entry which is preliminary data.</text>
</comment>
<evidence type="ECO:0000256" key="3">
    <source>
        <dbReference type="ARBA" id="ARBA00022692"/>
    </source>
</evidence>
<keyword evidence="4 6" id="KW-1133">Transmembrane helix</keyword>
<reference evidence="7 8" key="1">
    <citation type="submission" date="2020-02" db="EMBL/GenBank/DDBJ databases">
        <title>Draft genome sequence of two Spirosoma agri KCTC 52727 and Spirosoma terrae KCTC 52035.</title>
        <authorList>
            <person name="Rojas J."/>
            <person name="Ambika Manirajan B."/>
            <person name="Suarez C."/>
            <person name="Ratering S."/>
            <person name="Schnell S."/>
        </authorList>
    </citation>
    <scope>NUCLEOTIDE SEQUENCE [LARGE SCALE GENOMIC DNA]</scope>
    <source>
        <strain evidence="7 8">KCTC 52035</strain>
    </source>
</reference>
<evidence type="ECO:0000256" key="2">
    <source>
        <dbReference type="ARBA" id="ARBA00022475"/>
    </source>
</evidence>
<dbReference type="AlphaFoldDB" id="A0A6L9LQL4"/>
<accession>A0A6L9LQL4</accession>
<dbReference type="Proteomes" id="UP000474175">
    <property type="component" value="Unassembled WGS sequence"/>
</dbReference>
<keyword evidence="8" id="KW-1185">Reference proteome</keyword>
<proteinExistence type="predicted"/>
<feature type="transmembrane region" description="Helical" evidence="6">
    <location>
        <begin position="230"/>
        <end position="248"/>
    </location>
</feature>
<feature type="transmembrane region" description="Helical" evidence="6">
    <location>
        <begin position="44"/>
        <end position="65"/>
    </location>
</feature>
<dbReference type="RefSeq" id="WP_163955392.1">
    <property type="nucleotide sequence ID" value="NZ_JAAFZH010000027.1"/>
</dbReference>
<evidence type="ECO:0000313" key="8">
    <source>
        <dbReference type="Proteomes" id="UP000474175"/>
    </source>
</evidence>
<feature type="transmembrane region" description="Helical" evidence="6">
    <location>
        <begin position="374"/>
        <end position="391"/>
    </location>
</feature>
<gene>
    <name evidence="7" type="ORF">GK108_30550</name>
</gene>
<keyword evidence="3 6" id="KW-0812">Transmembrane</keyword>
<evidence type="ECO:0008006" key="9">
    <source>
        <dbReference type="Google" id="ProtNLM"/>
    </source>
</evidence>
<feature type="transmembrane region" description="Helical" evidence="6">
    <location>
        <begin position="397"/>
        <end position="414"/>
    </location>
</feature>
<dbReference type="InterPro" id="IPR050833">
    <property type="entry name" value="Poly_Biosynth_Transport"/>
</dbReference>
<feature type="transmembrane region" description="Helical" evidence="6">
    <location>
        <begin position="340"/>
        <end position="362"/>
    </location>
</feature>
<evidence type="ECO:0000256" key="5">
    <source>
        <dbReference type="ARBA" id="ARBA00023136"/>
    </source>
</evidence>
<evidence type="ECO:0000256" key="4">
    <source>
        <dbReference type="ARBA" id="ARBA00022989"/>
    </source>
</evidence>
<dbReference type="EMBL" id="JAAFZH010000027">
    <property type="protein sequence ID" value="NDU99259.1"/>
    <property type="molecule type" value="Genomic_DNA"/>
</dbReference>
<protein>
    <recommendedName>
        <fullName evidence="9">Oligosaccharide flippase family protein</fullName>
    </recommendedName>
</protein>
<evidence type="ECO:0000256" key="6">
    <source>
        <dbReference type="SAM" id="Phobius"/>
    </source>
</evidence>
<dbReference type="PANTHER" id="PTHR30250:SF11">
    <property type="entry name" value="O-ANTIGEN TRANSPORTER-RELATED"/>
    <property type="match status" value="1"/>
</dbReference>
<sequence>MRYRNSIWAFLPEATTTVLGRVLILLAQFLGIKALSSLMTLDEYGRLSLLISGLTIANLLFYGPFGQAASRFLSISIRQGEFRQYEQAVWRIFGGSIKRIGQLSIGITFVFLVAGQGRQLLTIWLMAVLACADAFNSSLVAGLLNADRKRMWAVIVDLLDKARYGVAALVIYLWDGSYVVVLASFATLSVGLAALNGYLYKTQFATYRSAHSSELLTDYRQSLLRYSQPFMVWGLFAWGQTFLERYMLDVYQSMADVAAYAIINQFGFQTVSLGGAMLMQLVSPVLFAETKSQEVSGKMYYLLSGFGLLMAVILSITAVWSTEIMTLLTSPAYSVYAKWLPWMMLSGALFTVGQLASMSLLIDLEPRRLLLPKIGTACLEICLLLVSVRAYGLRGVIGSSLVANAVYAVWLVGITKSKLRRYELVH</sequence>
<feature type="transmembrane region" description="Helical" evidence="6">
    <location>
        <begin position="300"/>
        <end position="320"/>
    </location>
</feature>
<feature type="transmembrane region" description="Helical" evidence="6">
    <location>
        <begin position="100"/>
        <end position="117"/>
    </location>
</feature>
<keyword evidence="5 6" id="KW-0472">Membrane</keyword>
<feature type="transmembrane region" description="Helical" evidence="6">
    <location>
        <begin position="268"/>
        <end position="288"/>
    </location>
</feature>
<feature type="transmembrane region" description="Helical" evidence="6">
    <location>
        <begin position="123"/>
        <end position="144"/>
    </location>
</feature>
<evidence type="ECO:0000313" key="7">
    <source>
        <dbReference type="EMBL" id="NDU99259.1"/>
    </source>
</evidence>
<dbReference type="PANTHER" id="PTHR30250">
    <property type="entry name" value="PST FAMILY PREDICTED COLANIC ACID TRANSPORTER"/>
    <property type="match status" value="1"/>
</dbReference>
<feature type="transmembrane region" description="Helical" evidence="6">
    <location>
        <begin position="151"/>
        <end position="174"/>
    </location>
</feature>